<feature type="region of interest" description="Disordered" evidence="1">
    <location>
        <begin position="222"/>
        <end position="257"/>
    </location>
</feature>
<sequence length="297" mass="31335">MADDFEHTHPVARPLLASAQRCADAAVVQPCSRWARRRAVDGGAESSKLDMLGAKKVSRGASAAIDLARSGRRIIGSGSHYPTQVELQRRHGDGCRESTVMSGEVLARRRRAEGNVTVVGSSAERRGAVAGFGRRAGSAVPITVYHDLSRCGVVLECLGSGCPSGADAGIVPASLYPDGKYQAAVQAPGQTTRRLLGAHDLRPLVPQSPSPITLLFSAPSWTPPSQLQHAPSTGSAKPAQADPRGLNHTDHSRQPNLTSLPTYAIWRASVPFPTHPGVRLYPHPGPMAPRSIALSAP</sequence>
<evidence type="ECO:0000313" key="3">
    <source>
        <dbReference type="Proteomes" id="UP000799291"/>
    </source>
</evidence>
<gene>
    <name evidence="2" type="ORF">K458DRAFT_451486</name>
</gene>
<organism evidence="2 3">
    <name type="scientific">Lentithecium fluviatile CBS 122367</name>
    <dbReference type="NCBI Taxonomy" id="1168545"/>
    <lineage>
        <taxon>Eukaryota</taxon>
        <taxon>Fungi</taxon>
        <taxon>Dikarya</taxon>
        <taxon>Ascomycota</taxon>
        <taxon>Pezizomycotina</taxon>
        <taxon>Dothideomycetes</taxon>
        <taxon>Pleosporomycetidae</taxon>
        <taxon>Pleosporales</taxon>
        <taxon>Massarineae</taxon>
        <taxon>Lentitheciaceae</taxon>
        <taxon>Lentithecium</taxon>
    </lineage>
</organism>
<reference evidence="2" key="1">
    <citation type="journal article" date="2020" name="Stud. Mycol.">
        <title>101 Dothideomycetes genomes: a test case for predicting lifestyles and emergence of pathogens.</title>
        <authorList>
            <person name="Haridas S."/>
            <person name="Albert R."/>
            <person name="Binder M."/>
            <person name="Bloem J."/>
            <person name="Labutti K."/>
            <person name="Salamov A."/>
            <person name="Andreopoulos B."/>
            <person name="Baker S."/>
            <person name="Barry K."/>
            <person name="Bills G."/>
            <person name="Bluhm B."/>
            <person name="Cannon C."/>
            <person name="Castanera R."/>
            <person name="Culley D."/>
            <person name="Daum C."/>
            <person name="Ezra D."/>
            <person name="Gonzalez J."/>
            <person name="Henrissat B."/>
            <person name="Kuo A."/>
            <person name="Liang C."/>
            <person name="Lipzen A."/>
            <person name="Lutzoni F."/>
            <person name="Magnuson J."/>
            <person name="Mondo S."/>
            <person name="Nolan M."/>
            <person name="Ohm R."/>
            <person name="Pangilinan J."/>
            <person name="Park H.-J."/>
            <person name="Ramirez L."/>
            <person name="Alfaro M."/>
            <person name="Sun H."/>
            <person name="Tritt A."/>
            <person name="Yoshinaga Y."/>
            <person name="Zwiers L.-H."/>
            <person name="Turgeon B."/>
            <person name="Goodwin S."/>
            <person name="Spatafora J."/>
            <person name="Crous P."/>
            <person name="Grigoriev I."/>
        </authorList>
    </citation>
    <scope>NUCLEOTIDE SEQUENCE</scope>
    <source>
        <strain evidence="2">CBS 122367</strain>
    </source>
</reference>
<evidence type="ECO:0000256" key="1">
    <source>
        <dbReference type="SAM" id="MobiDB-lite"/>
    </source>
</evidence>
<accession>A0A6G1J234</accession>
<feature type="compositionally biased region" description="Polar residues" evidence="1">
    <location>
        <begin position="222"/>
        <end position="235"/>
    </location>
</feature>
<proteinExistence type="predicted"/>
<name>A0A6G1J234_9PLEO</name>
<evidence type="ECO:0000313" key="2">
    <source>
        <dbReference type="EMBL" id="KAF2684584.1"/>
    </source>
</evidence>
<dbReference type="Proteomes" id="UP000799291">
    <property type="component" value="Unassembled WGS sequence"/>
</dbReference>
<dbReference type="EMBL" id="MU005581">
    <property type="protein sequence ID" value="KAF2684584.1"/>
    <property type="molecule type" value="Genomic_DNA"/>
</dbReference>
<protein>
    <submittedName>
        <fullName evidence="2">Uncharacterized protein</fullName>
    </submittedName>
</protein>
<dbReference type="AlphaFoldDB" id="A0A6G1J234"/>
<keyword evidence="3" id="KW-1185">Reference proteome</keyword>